<comment type="caution">
    <text evidence="2">The sequence shown here is derived from an EMBL/GenBank/DDBJ whole genome shotgun (WGS) entry which is preliminary data.</text>
</comment>
<organism evidence="2 3">
    <name type="scientific">Paenibacillus wynnii</name>
    <dbReference type="NCBI Taxonomy" id="268407"/>
    <lineage>
        <taxon>Bacteria</taxon>
        <taxon>Bacillati</taxon>
        <taxon>Bacillota</taxon>
        <taxon>Bacilli</taxon>
        <taxon>Bacillales</taxon>
        <taxon>Paenibacillaceae</taxon>
        <taxon>Paenibacillus</taxon>
    </lineage>
</organism>
<dbReference type="STRING" id="268407.PWYN_13220"/>
<dbReference type="AlphaFoldDB" id="A0A098MCA4"/>
<name>A0A098MCA4_9BACL</name>
<accession>A0A098MCA4</accession>
<dbReference type="Proteomes" id="UP000029734">
    <property type="component" value="Unassembled WGS sequence"/>
</dbReference>
<gene>
    <name evidence="2" type="ORF">PWYN_13220</name>
</gene>
<evidence type="ECO:0000256" key="1">
    <source>
        <dbReference type="SAM" id="MobiDB-lite"/>
    </source>
</evidence>
<protein>
    <submittedName>
        <fullName evidence="2">Uncharacterized protein</fullName>
    </submittedName>
</protein>
<reference evidence="2 3" key="1">
    <citation type="submission" date="2014-08" db="EMBL/GenBank/DDBJ databases">
        <authorList>
            <person name="den Bakker H.C."/>
        </authorList>
    </citation>
    <scope>NUCLEOTIDE SEQUENCE [LARGE SCALE GENOMIC DNA]</scope>
    <source>
        <strain evidence="2 3">DSM 18334</strain>
    </source>
</reference>
<evidence type="ECO:0000313" key="3">
    <source>
        <dbReference type="Proteomes" id="UP000029734"/>
    </source>
</evidence>
<proteinExistence type="predicted"/>
<keyword evidence="3" id="KW-1185">Reference proteome</keyword>
<feature type="region of interest" description="Disordered" evidence="1">
    <location>
        <begin position="27"/>
        <end position="64"/>
    </location>
</feature>
<feature type="compositionally biased region" description="Polar residues" evidence="1">
    <location>
        <begin position="30"/>
        <end position="63"/>
    </location>
</feature>
<dbReference type="RefSeq" id="WP_036652181.1">
    <property type="nucleotide sequence ID" value="NZ_JQCR01000002.1"/>
</dbReference>
<dbReference type="EMBL" id="JQCR01000002">
    <property type="protein sequence ID" value="KGE20184.1"/>
    <property type="molecule type" value="Genomic_DNA"/>
</dbReference>
<dbReference type="eggNOG" id="ENOG502ZF4T">
    <property type="taxonomic scope" value="Bacteria"/>
</dbReference>
<reference evidence="2 3" key="2">
    <citation type="submission" date="2014-10" db="EMBL/GenBank/DDBJ databases">
        <title>Comparative genomics of the Paenibacillus odorifer group.</title>
        <authorList>
            <person name="Tsai Y.-C."/>
            <person name="Martin N."/>
            <person name="Korlach J."/>
            <person name="Wiedmann M."/>
        </authorList>
    </citation>
    <scope>NUCLEOTIDE SEQUENCE [LARGE SCALE GENOMIC DNA]</scope>
    <source>
        <strain evidence="2 3">DSM 18334</strain>
    </source>
</reference>
<evidence type="ECO:0000313" key="2">
    <source>
        <dbReference type="EMBL" id="KGE20184.1"/>
    </source>
</evidence>
<dbReference type="OrthoDB" id="2932110at2"/>
<sequence length="86" mass="9375">MTRYNSNPVGNNFVSQVHNSVDALHGAVSQALSHPTEQTIEQAENSMETAENALNETDPTRGNQGVDLAEQLLAEEKSRLGKLNKQ</sequence>